<sequence length="251" mass="28090">MMTTKTMEAGRRSGSDGFCRSNLFHGPFTPSQLQELHNQAIVFNFMSLGLQIPHHLLLSLRRGGFLPHQSPLEWGCLRLRSNGREEDPEPGRCRRTDGKKWRCSRVACPDSKYCERHLHRGKNRLRKHMESSVLHTNTPASSPSSPLSLLPPENQRKRPALAQESLRCCCHGPSDNGGEQASSSATSGLSFQHCFVMGKDLSLERSSESDNPISLHCFFDDRPKDERREEELAGSASTNPASSFSLFDLNV</sequence>
<dbReference type="InterPro" id="IPR014978">
    <property type="entry name" value="Gln-Leu-Gln_QLQ"/>
</dbReference>
<comment type="function">
    <text evidence="5">Transcription activator.</text>
</comment>
<comment type="similarity">
    <text evidence="2 5">Belongs to the GRF family.</text>
</comment>
<dbReference type="PROSITE" id="PS51667">
    <property type="entry name" value="WRC"/>
    <property type="match status" value="1"/>
</dbReference>
<evidence type="ECO:0000259" key="7">
    <source>
        <dbReference type="PROSITE" id="PS51666"/>
    </source>
</evidence>
<proteinExistence type="inferred from homology"/>
<evidence type="ECO:0000313" key="9">
    <source>
        <dbReference type="EMBL" id="KAK8923811.1"/>
    </source>
</evidence>
<keyword evidence="5" id="KW-0804">Transcription</keyword>
<evidence type="ECO:0000256" key="6">
    <source>
        <dbReference type="SAM" id="MobiDB-lite"/>
    </source>
</evidence>
<dbReference type="SMART" id="SM00951">
    <property type="entry name" value="QLQ"/>
    <property type="match status" value="1"/>
</dbReference>
<dbReference type="EMBL" id="JBBWWQ010000017">
    <property type="protein sequence ID" value="KAK8923811.1"/>
    <property type="molecule type" value="Genomic_DNA"/>
</dbReference>
<feature type="compositionally biased region" description="Low complexity" evidence="6">
    <location>
        <begin position="139"/>
        <end position="152"/>
    </location>
</feature>
<keyword evidence="10" id="KW-1185">Reference proteome</keyword>
<feature type="domain" description="WRC" evidence="8">
    <location>
        <begin position="87"/>
        <end position="131"/>
    </location>
</feature>
<dbReference type="PROSITE" id="PS51666">
    <property type="entry name" value="QLQ"/>
    <property type="match status" value="1"/>
</dbReference>
<dbReference type="Proteomes" id="UP001418222">
    <property type="component" value="Unassembled WGS sequence"/>
</dbReference>
<evidence type="ECO:0000259" key="8">
    <source>
        <dbReference type="PROSITE" id="PS51667"/>
    </source>
</evidence>
<dbReference type="InterPro" id="IPR031137">
    <property type="entry name" value="GRF"/>
</dbReference>
<dbReference type="Pfam" id="PF08880">
    <property type="entry name" value="QLQ"/>
    <property type="match status" value="1"/>
</dbReference>
<dbReference type="PANTHER" id="PTHR31602">
    <property type="entry name" value="GROWTH-REGULATING FACTOR 5"/>
    <property type="match status" value="1"/>
</dbReference>
<comment type="caution">
    <text evidence="4">Lacks conserved residue(s) required for the propagation of feature annotation.</text>
</comment>
<feature type="domain" description="QLQ" evidence="7">
    <location>
        <begin position="27"/>
        <end position="62"/>
    </location>
</feature>
<evidence type="ECO:0000313" key="10">
    <source>
        <dbReference type="Proteomes" id="UP001418222"/>
    </source>
</evidence>
<dbReference type="InterPro" id="IPR014977">
    <property type="entry name" value="WRC_dom"/>
</dbReference>
<keyword evidence="5" id="KW-0010">Activator</keyword>
<dbReference type="GO" id="GO:0006351">
    <property type="term" value="P:DNA-templated transcription"/>
    <property type="evidence" value="ECO:0007669"/>
    <property type="project" value="UniProtKB-UniRule"/>
</dbReference>
<comment type="caution">
    <text evidence="9">The sequence shown here is derived from an EMBL/GenBank/DDBJ whole genome shotgun (WGS) entry which is preliminary data.</text>
</comment>
<keyword evidence="3 5" id="KW-0539">Nucleus</keyword>
<dbReference type="Pfam" id="PF08879">
    <property type="entry name" value="WRC"/>
    <property type="match status" value="1"/>
</dbReference>
<keyword evidence="5" id="KW-0805">Transcription regulation</keyword>
<dbReference type="AlphaFoldDB" id="A0AAP0FXV9"/>
<protein>
    <recommendedName>
        <fullName evidence="5">Growth-regulating factor</fullName>
    </recommendedName>
</protein>
<evidence type="ECO:0000256" key="5">
    <source>
        <dbReference type="RuleBase" id="RU367127"/>
    </source>
</evidence>
<feature type="compositionally biased region" description="Polar residues" evidence="6">
    <location>
        <begin position="235"/>
        <end position="245"/>
    </location>
</feature>
<evidence type="ECO:0000256" key="4">
    <source>
        <dbReference type="PROSITE-ProRule" id="PRU01002"/>
    </source>
</evidence>
<dbReference type="PANTHER" id="PTHR31602:SF46">
    <property type="entry name" value="GROWTH-REGULATING FACTOR 6"/>
    <property type="match status" value="1"/>
</dbReference>
<feature type="region of interest" description="Disordered" evidence="6">
    <location>
        <begin position="225"/>
        <end position="251"/>
    </location>
</feature>
<accession>A0AAP0FXV9</accession>
<feature type="region of interest" description="Disordered" evidence="6">
    <location>
        <begin position="131"/>
        <end position="156"/>
    </location>
</feature>
<comment type="domain">
    <text evidence="5">The QLQ domain and WRC domain may be involved in protein-protein interaction and DNA-binding, respectively.</text>
</comment>
<gene>
    <name evidence="9" type="primary">GRF1</name>
    <name evidence="9" type="ORF">KSP39_PZI019599</name>
</gene>
<reference evidence="9 10" key="1">
    <citation type="journal article" date="2022" name="Nat. Plants">
        <title>Genomes of leafy and leafless Platanthera orchids illuminate the evolution of mycoheterotrophy.</title>
        <authorList>
            <person name="Li M.H."/>
            <person name="Liu K.W."/>
            <person name="Li Z."/>
            <person name="Lu H.C."/>
            <person name="Ye Q.L."/>
            <person name="Zhang D."/>
            <person name="Wang J.Y."/>
            <person name="Li Y.F."/>
            <person name="Zhong Z.M."/>
            <person name="Liu X."/>
            <person name="Yu X."/>
            <person name="Liu D.K."/>
            <person name="Tu X.D."/>
            <person name="Liu B."/>
            <person name="Hao Y."/>
            <person name="Liao X.Y."/>
            <person name="Jiang Y.T."/>
            <person name="Sun W.H."/>
            <person name="Chen J."/>
            <person name="Chen Y.Q."/>
            <person name="Ai Y."/>
            <person name="Zhai J.W."/>
            <person name="Wu S.S."/>
            <person name="Zhou Z."/>
            <person name="Hsiao Y.Y."/>
            <person name="Wu W.L."/>
            <person name="Chen Y.Y."/>
            <person name="Lin Y.F."/>
            <person name="Hsu J.L."/>
            <person name="Li C.Y."/>
            <person name="Wang Z.W."/>
            <person name="Zhao X."/>
            <person name="Zhong W.Y."/>
            <person name="Ma X.K."/>
            <person name="Ma L."/>
            <person name="Huang J."/>
            <person name="Chen G.Z."/>
            <person name="Huang M.Z."/>
            <person name="Huang L."/>
            <person name="Peng D.H."/>
            <person name="Luo Y.B."/>
            <person name="Zou S.Q."/>
            <person name="Chen S.P."/>
            <person name="Lan S."/>
            <person name="Tsai W.C."/>
            <person name="Van de Peer Y."/>
            <person name="Liu Z.J."/>
        </authorList>
    </citation>
    <scope>NUCLEOTIDE SEQUENCE [LARGE SCALE GENOMIC DNA]</scope>
    <source>
        <strain evidence="9">Lor287</strain>
    </source>
</reference>
<dbReference type="GO" id="GO:0005634">
    <property type="term" value="C:nucleus"/>
    <property type="evidence" value="ECO:0007669"/>
    <property type="project" value="UniProtKB-SubCell"/>
</dbReference>
<name>A0AAP0FXV9_9ASPA</name>
<dbReference type="GO" id="GO:0006355">
    <property type="term" value="P:regulation of DNA-templated transcription"/>
    <property type="evidence" value="ECO:0007669"/>
    <property type="project" value="InterPro"/>
</dbReference>
<comment type="subcellular location">
    <subcellularLocation>
        <location evidence="1 5">Nucleus</location>
    </subcellularLocation>
</comment>
<dbReference type="GO" id="GO:0005524">
    <property type="term" value="F:ATP binding"/>
    <property type="evidence" value="ECO:0007669"/>
    <property type="project" value="UniProtKB-UniRule"/>
</dbReference>
<dbReference type="GO" id="GO:0032502">
    <property type="term" value="P:developmental process"/>
    <property type="evidence" value="ECO:0007669"/>
    <property type="project" value="InterPro"/>
</dbReference>
<organism evidence="9 10">
    <name type="scientific">Platanthera zijinensis</name>
    <dbReference type="NCBI Taxonomy" id="2320716"/>
    <lineage>
        <taxon>Eukaryota</taxon>
        <taxon>Viridiplantae</taxon>
        <taxon>Streptophyta</taxon>
        <taxon>Embryophyta</taxon>
        <taxon>Tracheophyta</taxon>
        <taxon>Spermatophyta</taxon>
        <taxon>Magnoliopsida</taxon>
        <taxon>Liliopsida</taxon>
        <taxon>Asparagales</taxon>
        <taxon>Orchidaceae</taxon>
        <taxon>Orchidoideae</taxon>
        <taxon>Orchideae</taxon>
        <taxon>Orchidinae</taxon>
        <taxon>Platanthera</taxon>
    </lineage>
</organism>
<evidence type="ECO:0000256" key="1">
    <source>
        <dbReference type="ARBA" id="ARBA00004123"/>
    </source>
</evidence>
<evidence type="ECO:0000256" key="2">
    <source>
        <dbReference type="ARBA" id="ARBA00008122"/>
    </source>
</evidence>
<evidence type="ECO:0000256" key="3">
    <source>
        <dbReference type="ARBA" id="ARBA00023242"/>
    </source>
</evidence>